<accession>A0A078IR34</accession>
<evidence type="ECO:0000313" key="3">
    <source>
        <dbReference type="Proteomes" id="UP000028999"/>
    </source>
</evidence>
<protein>
    <submittedName>
        <fullName evidence="2">BnaC01g41030D protein</fullName>
    </submittedName>
</protein>
<proteinExistence type="predicted"/>
<reference evidence="2 3" key="1">
    <citation type="journal article" date="2014" name="Science">
        <title>Plant genetics. Early allopolyploid evolution in the post-Neolithic Brassica napus oilseed genome.</title>
        <authorList>
            <person name="Chalhoub B."/>
            <person name="Denoeud F."/>
            <person name="Liu S."/>
            <person name="Parkin I.A."/>
            <person name="Tang H."/>
            <person name="Wang X."/>
            <person name="Chiquet J."/>
            <person name="Belcram H."/>
            <person name="Tong C."/>
            <person name="Samans B."/>
            <person name="Correa M."/>
            <person name="Da Silva C."/>
            <person name="Just J."/>
            <person name="Falentin C."/>
            <person name="Koh C.S."/>
            <person name="Le Clainche I."/>
            <person name="Bernard M."/>
            <person name="Bento P."/>
            <person name="Noel B."/>
            <person name="Labadie K."/>
            <person name="Alberti A."/>
            <person name="Charles M."/>
            <person name="Arnaud D."/>
            <person name="Guo H."/>
            <person name="Daviaud C."/>
            <person name="Alamery S."/>
            <person name="Jabbari K."/>
            <person name="Zhao M."/>
            <person name="Edger P.P."/>
            <person name="Chelaifa H."/>
            <person name="Tack D."/>
            <person name="Lassalle G."/>
            <person name="Mestiri I."/>
            <person name="Schnel N."/>
            <person name="Le Paslier M.C."/>
            <person name="Fan G."/>
            <person name="Renault V."/>
            <person name="Bayer P.E."/>
            <person name="Golicz A.A."/>
            <person name="Manoli S."/>
            <person name="Lee T.H."/>
            <person name="Thi V.H."/>
            <person name="Chalabi S."/>
            <person name="Hu Q."/>
            <person name="Fan C."/>
            <person name="Tollenaere R."/>
            <person name="Lu Y."/>
            <person name="Battail C."/>
            <person name="Shen J."/>
            <person name="Sidebottom C.H."/>
            <person name="Wang X."/>
            <person name="Canaguier A."/>
            <person name="Chauveau A."/>
            <person name="Berard A."/>
            <person name="Deniot G."/>
            <person name="Guan M."/>
            <person name="Liu Z."/>
            <person name="Sun F."/>
            <person name="Lim Y.P."/>
            <person name="Lyons E."/>
            <person name="Town C.D."/>
            <person name="Bancroft I."/>
            <person name="Wang X."/>
            <person name="Meng J."/>
            <person name="Ma J."/>
            <person name="Pires J.C."/>
            <person name="King G.J."/>
            <person name="Brunel D."/>
            <person name="Delourme R."/>
            <person name="Renard M."/>
            <person name="Aury J.M."/>
            <person name="Adams K.L."/>
            <person name="Batley J."/>
            <person name="Snowdon R.J."/>
            <person name="Tost J."/>
            <person name="Edwards D."/>
            <person name="Zhou Y."/>
            <person name="Hua W."/>
            <person name="Sharpe A.G."/>
            <person name="Paterson A.H."/>
            <person name="Guan C."/>
            <person name="Wincker P."/>
        </authorList>
    </citation>
    <scope>NUCLEOTIDE SEQUENCE [LARGE SCALE GENOMIC DNA]</scope>
    <source>
        <strain evidence="3">cv. Darmor-bzh</strain>
    </source>
</reference>
<dbReference type="AlphaFoldDB" id="A0A078IR34"/>
<dbReference type="OMA" id="FNCFKAG"/>
<dbReference type="Proteomes" id="UP000028999">
    <property type="component" value="Unassembled WGS sequence"/>
</dbReference>
<organism evidence="2 3">
    <name type="scientific">Brassica napus</name>
    <name type="common">Rape</name>
    <dbReference type="NCBI Taxonomy" id="3708"/>
    <lineage>
        <taxon>Eukaryota</taxon>
        <taxon>Viridiplantae</taxon>
        <taxon>Streptophyta</taxon>
        <taxon>Embryophyta</taxon>
        <taxon>Tracheophyta</taxon>
        <taxon>Spermatophyta</taxon>
        <taxon>Magnoliopsida</taxon>
        <taxon>eudicotyledons</taxon>
        <taxon>Gunneridae</taxon>
        <taxon>Pentapetalae</taxon>
        <taxon>rosids</taxon>
        <taxon>malvids</taxon>
        <taxon>Brassicales</taxon>
        <taxon>Brassicaceae</taxon>
        <taxon>Brassiceae</taxon>
        <taxon>Brassica</taxon>
    </lineage>
</organism>
<feature type="compositionally biased region" description="Basic and acidic residues" evidence="1">
    <location>
        <begin position="41"/>
        <end position="51"/>
    </location>
</feature>
<feature type="region of interest" description="Disordered" evidence="1">
    <location>
        <begin position="39"/>
        <end position="65"/>
    </location>
</feature>
<sequence>MKSVVSSDPVRIAPQDNKTVRNLDNFNCFKAGKAALLKGKASGDDNPRSLEEEVDDNGNGESTDKHKVKNLFNAEKYGFVCTLVRIKASVNPPKIIDELLIGSKPIK</sequence>
<dbReference type="EMBL" id="LK033039">
    <property type="protein sequence ID" value="CDY51914.1"/>
    <property type="molecule type" value="Genomic_DNA"/>
</dbReference>
<keyword evidence="3" id="KW-1185">Reference proteome</keyword>
<evidence type="ECO:0000313" key="2">
    <source>
        <dbReference type="EMBL" id="CDY51914.1"/>
    </source>
</evidence>
<gene>
    <name evidence="2" type="primary">BnaC01g41030D</name>
    <name evidence="2" type="ORF">GSBRNA2T00004497001</name>
</gene>
<name>A0A078IR34_BRANA</name>
<evidence type="ECO:0000256" key="1">
    <source>
        <dbReference type="SAM" id="MobiDB-lite"/>
    </source>
</evidence>
<dbReference type="Gramene" id="CDY51914">
    <property type="protein sequence ID" value="CDY51914"/>
    <property type="gene ID" value="GSBRNA2T00004497001"/>
</dbReference>
<dbReference type="PaxDb" id="3708-A0A078IR34"/>